<dbReference type="InterPro" id="IPR013096">
    <property type="entry name" value="Cupin_2"/>
</dbReference>
<dbReference type="EMBL" id="RCHT01000008">
    <property type="protein sequence ID" value="RLL11623.1"/>
    <property type="molecule type" value="Genomic_DNA"/>
</dbReference>
<dbReference type="PANTHER" id="PTHR35848">
    <property type="entry name" value="OXALATE-BINDING PROTEIN"/>
    <property type="match status" value="1"/>
</dbReference>
<dbReference type="PANTHER" id="PTHR35848:SF6">
    <property type="entry name" value="CUPIN TYPE-2 DOMAIN-CONTAINING PROTEIN"/>
    <property type="match status" value="1"/>
</dbReference>
<evidence type="ECO:0000256" key="1">
    <source>
        <dbReference type="ARBA" id="ARBA00022723"/>
    </source>
</evidence>
<evidence type="ECO:0000313" key="3">
    <source>
        <dbReference type="EMBL" id="RLL11623.1"/>
    </source>
</evidence>
<keyword evidence="1" id="KW-0479">Metal-binding</keyword>
<keyword evidence="4" id="KW-1185">Reference proteome</keyword>
<dbReference type="CDD" id="cd02224">
    <property type="entry name" value="cupin_SPO2919-like"/>
    <property type="match status" value="1"/>
</dbReference>
<dbReference type="AlphaFoldDB" id="A0A498CRL2"/>
<gene>
    <name evidence="3" type="ORF">D4A47_06910</name>
</gene>
<sequence>MQLQNVNHLGEEFVLRSAGELRTLLLGAAGGGRRLYVNVDRVPPGRWSTKYHSHSRQEEFFLLLRGSGTLRLGGETVPVEAGDFFAKPAGMGLAHAFFNSGTEELEILDVGTVEDSDVCDYPDEGVRLVKVDGSRRWFRGGEELADWSSDPNGP</sequence>
<dbReference type="GO" id="GO:0046872">
    <property type="term" value="F:metal ion binding"/>
    <property type="evidence" value="ECO:0007669"/>
    <property type="project" value="UniProtKB-KW"/>
</dbReference>
<dbReference type="Gene3D" id="2.60.120.10">
    <property type="entry name" value="Jelly Rolls"/>
    <property type="match status" value="1"/>
</dbReference>
<dbReference type="Proteomes" id="UP000276301">
    <property type="component" value="Unassembled WGS sequence"/>
</dbReference>
<dbReference type="SUPFAM" id="SSF51182">
    <property type="entry name" value="RmlC-like cupins"/>
    <property type="match status" value="1"/>
</dbReference>
<protein>
    <submittedName>
        <fullName evidence="3">Cupin domain-containing protein</fullName>
    </submittedName>
</protein>
<dbReference type="InterPro" id="IPR051610">
    <property type="entry name" value="GPI/OXD"/>
</dbReference>
<name>A0A498CRL2_9FIRM</name>
<evidence type="ECO:0000313" key="4">
    <source>
        <dbReference type="Proteomes" id="UP000276301"/>
    </source>
</evidence>
<dbReference type="Pfam" id="PF07883">
    <property type="entry name" value="Cupin_2"/>
    <property type="match status" value="1"/>
</dbReference>
<dbReference type="RefSeq" id="WP_121586724.1">
    <property type="nucleotide sequence ID" value="NZ_RCHT01000008.1"/>
</dbReference>
<accession>A0A498CRL2</accession>
<dbReference type="InterPro" id="IPR011051">
    <property type="entry name" value="RmlC_Cupin_sf"/>
</dbReference>
<feature type="domain" description="Cupin type-2" evidence="2">
    <location>
        <begin position="41"/>
        <end position="110"/>
    </location>
</feature>
<dbReference type="InterPro" id="IPR014710">
    <property type="entry name" value="RmlC-like_jellyroll"/>
</dbReference>
<reference evidence="3 4" key="1">
    <citation type="submission" date="2018-10" db="EMBL/GenBank/DDBJ databases">
        <title>Anaerotruncus faecis sp. nov., isolated from human feces.</title>
        <authorList>
            <person name="Wang Y.-J."/>
        </authorList>
    </citation>
    <scope>NUCLEOTIDE SEQUENCE [LARGE SCALE GENOMIC DNA]</scope>
    <source>
        <strain evidence="3 4">22A2-44</strain>
    </source>
</reference>
<evidence type="ECO:0000259" key="2">
    <source>
        <dbReference type="Pfam" id="PF07883"/>
    </source>
</evidence>
<comment type="caution">
    <text evidence="3">The sequence shown here is derived from an EMBL/GenBank/DDBJ whole genome shotgun (WGS) entry which is preliminary data.</text>
</comment>
<organism evidence="3 4">
    <name type="scientific">Anaerotruncus massiliensis</name>
    <name type="common">ex Liu et al. 2021</name>
    <dbReference type="NCBI Taxonomy" id="2321404"/>
    <lineage>
        <taxon>Bacteria</taxon>
        <taxon>Bacillati</taxon>
        <taxon>Bacillota</taxon>
        <taxon>Clostridia</taxon>
        <taxon>Eubacteriales</taxon>
        <taxon>Oscillospiraceae</taxon>
        <taxon>Anaerotruncus</taxon>
    </lineage>
</organism>
<proteinExistence type="predicted"/>